<keyword evidence="2" id="KW-0596">Phosphopantetheine</keyword>
<dbReference type="InterPro" id="IPR023213">
    <property type="entry name" value="CAT-like_dom_sf"/>
</dbReference>
<sequence>MHAYGPTEATVITAVGQVDPDGRGALPFGGPVANTRMFVLDERMQPVPVGVAGELYVGGAQLARGYVGRADLTAERFVADPFATGGERLYRTGDLARWTADGQLVFAGRADEQVKIRGFRIEPGEVRAAVAAHPGVAQAAVVAREDTPGDTRLVAYVVPAGSEGDALPASVRAFVSGRLPAYMVPAAVMVLDALPLTVNGKLDRKALPTPQYAVGAGRAPSSLQEEILCGVFAQVLGLERVGVDDNFFALGGHSLLAVRLISRIRVVLGVEVPLRDLFEAPTVAALAAQLAGSQLLGVDVARKALTQRERPERVPLSYAQQRLWFIGQLEGPSATYNVPVTLRLSGEVDRDALGTALRDVIGRHEVLRTVFAEADGQPYQQVQELAELEWQLQSADLTADDAPTELADAISEAEQYAFDLASEVPIRAWLFSAGPDEHVLVVVVHHIAGDGWSMGPLARDVSVAYEARCAGRAPEWGLLPVQYADYTLWQRELLGDERDADSLMSRQIGYWRETLAGAPEELALPFDRPRPAVASHRGHTVPLEIPTELHARLVEVARAEGVTTFMVLQAALAVLLSRLGAGTDIPIGSAHAGRTDEALDDLIGSFINTLVVRTDLSGDPTFRELLGRVRETSLSAFAHQDVPFEKLVEELSPSRSMARHPLFQVVFTMQNTIEAALDLPGVWAGSVSDDLSADRSSAKFDLDVMVREVFDADGAPAGLWGSVTVALDLFDAEWAGRIADAWVRVLGALADDPRTRLGAVDLLDGVERRRVVSEWNDTGSAVPV</sequence>
<feature type="domain" description="Carrier" evidence="4">
    <location>
        <begin position="219"/>
        <end position="294"/>
    </location>
</feature>
<dbReference type="InterPro" id="IPR036736">
    <property type="entry name" value="ACP-like_sf"/>
</dbReference>
<dbReference type="SUPFAM" id="SSF56801">
    <property type="entry name" value="Acetyl-CoA synthetase-like"/>
    <property type="match status" value="1"/>
</dbReference>
<dbReference type="Gene3D" id="3.30.559.10">
    <property type="entry name" value="Chloramphenicol acetyltransferase-like domain"/>
    <property type="match status" value="1"/>
</dbReference>
<dbReference type="InterPro" id="IPR009081">
    <property type="entry name" value="PP-bd_ACP"/>
</dbReference>
<dbReference type="Gene3D" id="1.10.1200.10">
    <property type="entry name" value="ACP-like"/>
    <property type="match status" value="1"/>
</dbReference>
<dbReference type="CDD" id="cd19540">
    <property type="entry name" value="LCL_NRPS-like"/>
    <property type="match status" value="1"/>
</dbReference>
<keyword evidence="6" id="KW-1185">Reference proteome</keyword>
<dbReference type="Gene3D" id="3.40.50.12780">
    <property type="entry name" value="N-terminal domain of ligase-like"/>
    <property type="match status" value="1"/>
</dbReference>
<dbReference type="PROSITE" id="PS50075">
    <property type="entry name" value="CARRIER"/>
    <property type="match status" value="1"/>
</dbReference>
<dbReference type="InterPro" id="IPR020806">
    <property type="entry name" value="PKS_PP-bd"/>
</dbReference>
<comment type="cofactor">
    <cofactor evidence="1">
        <name>pantetheine 4'-phosphate</name>
        <dbReference type="ChEBI" id="CHEBI:47942"/>
    </cofactor>
</comment>
<dbReference type="RefSeq" id="WP_386419769.1">
    <property type="nucleotide sequence ID" value="NZ_JBHSPU010000007.1"/>
</dbReference>
<dbReference type="InterPro" id="IPR042099">
    <property type="entry name" value="ANL_N_sf"/>
</dbReference>
<protein>
    <submittedName>
        <fullName evidence="5">Condensation domain-containing protein</fullName>
    </submittedName>
</protein>
<dbReference type="Proteomes" id="UP001596200">
    <property type="component" value="Unassembled WGS sequence"/>
</dbReference>
<evidence type="ECO:0000313" key="6">
    <source>
        <dbReference type="Proteomes" id="UP001596200"/>
    </source>
</evidence>
<reference evidence="6" key="1">
    <citation type="journal article" date="2019" name="Int. J. Syst. Evol. Microbiol.">
        <title>The Global Catalogue of Microorganisms (GCM) 10K type strain sequencing project: providing services to taxonomists for standard genome sequencing and annotation.</title>
        <authorList>
            <consortium name="The Broad Institute Genomics Platform"/>
            <consortium name="The Broad Institute Genome Sequencing Center for Infectious Disease"/>
            <person name="Wu L."/>
            <person name="Ma J."/>
        </authorList>
    </citation>
    <scope>NUCLEOTIDE SEQUENCE [LARGE SCALE GENOMIC DNA]</scope>
    <source>
        <strain evidence="6">JCM 4147</strain>
    </source>
</reference>
<dbReference type="Pfam" id="PF00501">
    <property type="entry name" value="AMP-binding"/>
    <property type="match status" value="1"/>
</dbReference>
<dbReference type="SUPFAM" id="SSF52777">
    <property type="entry name" value="CoA-dependent acyltransferases"/>
    <property type="match status" value="2"/>
</dbReference>
<dbReference type="InterPro" id="IPR000873">
    <property type="entry name" value="AMP-dep_synth/lig_dom"/>
</dbReference>
<dbReference type="Pfam" id="PF13193">
    <property type="entry name" value="AMP-binding_C"/>
    <property type="match status" value="1"/>
</dbReference>
<feature type="non-terminal residue" evidence="5">
    <location>
        <position position="784"/>
    </location>
</feature>
<dbReference type="PROSITE" id="PS00012">
    <property type="entry name" value="PHOSPHOPANTETHEINE"/>
    <property type="match status" value="1"/>
</dbReference>
<dbReference type="PANTHER" id="PTHR45527">
    <property type="entry name" value="NONRIBOSOMAL PEPTIDE SYNTHETASE"/>
    <property type="match status" value="1"/>
</dbReference>
<evidence type="ECO:0000313" key="5">
    <source>
        <dbReference type="EMBL" id="MFC5913102.1"/>
    </source>
</evidence>
<comment type="caution">
    <text evidence="5">The sequence shown here is derived from an EMBL/GenBank/DDBJ whole genome shotgun (WGS) entry which is preliminary data.</text>
</comment>
<dbReference type="InterPro" id="IPR001242">
    <property type="entry name" value="Condensation_dom"/>
</dbReference>
<evidence type="ECO:0000256" key="2">
    <source>
        <dbReference type="ARBA" id="ARBA00022450"/>
    </source>
</evidence>
<dbReference type="InterPro" id="IPR025110">
    <property type="entry name" value="AMP-bd_C"/>
</dbReference>
<dbReference type="PANTHER" id="PTHR45527:SF1">
    <property type="entry name" value="FATTY ACID SYNTHASE"/>
    <property type="match status" value="1"/>
</dbReference>
<dbReference type="Gene3D" id="3.30.300.30">
    <property type="match status" value="1"/>
</dbReference>
<dbReference type="SMART" id="SM00823">
    <property type="entry name" value="PKS_PP"/>
    <property type="match status" value="1"/>
</dbReference>
<gene>
    <name evidence="5" type="ORF">ACFP1B_06610</name>
</gene>
<dbReference type="Gene3D" id="3.30.559.30">
    <property type="entry name" value="Nonribosomal peptide synthetase, condensation domain"/>
    <property type="match status" value="1"/>
</dbReference>
<dbReference type="InterPro" id="IPR045851">
    <property type="entry name" value="AMP-bd_C_sf"/>
</dbReference>
<evidence type="ECO:0000259" key="4">
    <source>
        <dbReference type="PROSITE" id="PS50075"/>
    </source>
</evidence>
<keyword evidence="3" id="KW-0597">Phosphoprotein</keyword>
<dbReference type="InterPro" id="IPR006162">
    <property type="entry name" value="Ppantetheine_attach_site"/>
</dbReference>
<dbReference type="Pfam" id="PF00550">
    <property type="entry name" value="PP-binding"/>
    <property type="match status" value="1"/>
</dbReference>
<dbReference type="EMBL" id="JBHSPU010000007">
    <property type="protein sequence ID" value="MFC5913102.1"/>
    <property type="molecule type" value="Genomic_DNA"/>
</dbReference>
<accession>A0ABW1GHH7</accession>
<dbReference type="SUPFAM" id="SSF47336">
    <property type="entry name" value="ACP-like"/>
    <property type="match status" value="1"/>
</dbReference>
<evidence type="ECO:0000256" key="1">
    <source>
        <dbReference type="ARBA" id="ARBA00001957"/>
    </source>
</evidence>
<organism evidence="5 6">
    <name type="scientific">Streptomyces pulveraceus</name>
    <dbReference type="NCBI Taxonomy" id="68258"/>
    <lineage>
        <taxon>Bacteria</taxon>
        <taxon>Bacillati</taxon>
        <taxon>Actinomycetota</taxon>
        <taxon>Actinomycetes</taxon>
        <taxon>Kitasatosporales</taxon>
        <taxon>Streptomycetaceae</taxon>
        <taxon>Streptomyces</taxon>
    </lineage>
</organism>
<name>A0ABW1GHH7_9ACTN</name>
<evidence type="ECO:0000256" key="3">
    <source>
        <dbReference type="ARBA" id="ARBA00022553"/>
    </source>
</evidence>
<proteinExistence type="predicted"/>
<dbReference type="Pfam" id="PF00668">
    <property type="entry name" value="Condensation"/>
    <property type="match status" value="1"/>
</dbReference>